<gene>
    <name evidence="1" type="ORF">AV654_19585</name>
</gene>
<evidence type="ECO:0000313" key="1">
    <source>
        <dbReference type="EMBL" id="KZE78180.1"/>
    </source>
</evidence>
<name>A0A163XNI9_9BACL</name>
<comment type="caution">
    <text evidence="1">The sequence shown here is derived from an EMBL/GenBank/DDBJ whole genome shotgun (WGS) entry which is preliminary data.</text>
</comment>
<dbReference type="EMBL" id="LQRA01000057">
    <property type="protein sequence ID" value="KZE78180.1"/>
    <property type="molecule type" value="Genomic_DNA"/>
</dbReference>
<sequence length="189" mass="22172">MNKKGVITYMSIAQFHRLLRTDYGFMRRTLHSLGTDSKIKEVDGKYSIKDFLILHLTNPGTPESVLKEGVLTIHEAHKEICKFLGKEIHIKTVARKVKLKEITALQIGTIYRIPRTTLRAELAVWKERIDNVPPKSRRERIRWLEQKYGKDFASRFLYLNDREVKKEFNRLYFGPNPKKQTTGVNTNQE</sequence>
<dbReference type="RefSeq" id="WP_063183107.1">
    <property type="nucleotide sequence ID" value="NZ_LQRA01000057.1"/>
</dbReference>
<keyword evidence="2" id="KW-1185">Reference proteome</keyword>
<dbReference type="Proteomes" id="UP000076563">
    <property type="component" value="Unassembled WGS sequence"/>
</dbReference>
<organism evidence="1 2">
    <name type="scientific">Paenibacillus elgii</name>
    <dbReference type="NCBI Taxonomy" id="189691"/>
    <lineage>
        <taxon>Bacteria</taxon>
        <taxon>Bacillati</taxon>
        <taxon>Bacillota</taxon>
        <taxon>Bacilli</taxon>
        <taxon>Bacillales</taxon>
        <taxon>Paenibacillaceae</taxon>
        <taxon>Paenibacillus</taxon>
    </lineage>
</organism>
<accession>A0A163XNI9</accession>
<proteinExistence type="predicted"/>
<protein>
    <submittedName>
        <fullName evidence="1">Uncharacterized protein</fullName>
    </submittedName>
</protein>
<dbReference type="AlphaFoldDB" id="A0A163XNI9"/>
<evidence type="ECO:0000313" key="2">
    <source>
        <dbReference type="Proteomes" id="UP000076563"/>
    </source>
</evidence>
<reference evidence="2" key="1">
    <citation type="submission" date="2016-01" db="EMBL/GenBank/DDBJ databases">
        <title>Draft genome of Chromobacterium sp. F49.</title>
        <authorList>
            <person name="Hong K.W."/>
        </authorList>
    </citation>
    <scope>NUCLEOTIDE SEQUENCE [LARGE SCALE GENOMIC DNA]</scope>
    <source>
        <strain evidence="2">M63</strain>
    </source>
</reference>